<evidence type="ECO:0000313" key="2">
    <source>
        <dbReference type="EMBL" id="ACY20341.1"/>
    </source>
</evidence>
<dbReference type="Proteomes" id="UP000001219">
    <property type="component" value="Chromosome"/>
</dbReference>
<gene>
    <name evidence="2" type="ordered locus">Gbro_1031</name>
</gene>
<evidence type="ECO:0000256" key="1">
    <source>
        <dbReference type="SAM" id="MobiDB-lite"/>
    </source>
</evidence>
<proteinExistence type="predicted"/>
<feature type="compositionally biased region" description="Basic and acidic residues" evidence="1">
    <location>
        <begin position="85"/>
        <end position="100"/>
    </location>
</feature>
<sequence>MTRTQRGSVASGSPPVSEVRRAAARLALAAGKAAGRPHDPHMQAIIDGREDVGSSVSATTPPSPVSEVRRAAARLALAAGKAAGRPHDPHMQAIVDGRED</sequence>
<organism evidence="2 3">
    <name type="scientific">Gordonia bronchialis (strain ATCC 25592 / DSM 43247 / BCRC 13721 / JCM 3198 / KCTC 3076 / NBRC 16047 / NCTC 10667)</name>
    <name type="common">Rhodococcus bronchialis</name>
    <dbReference type="NCBI Taxonomy" id="526226"/>
    <lineage>
        <taxon>Bacteria</taxon>
        <taxon>Bacillati</taxon>
        <taxon>Actinomycetota</taxon>
        <taxon>Actinomycetes</taxon>
        <taxon>Mycobacteriales</taxon>
        <taxon>Gordoniaceae</taxon>
        <taxon>Gordonia</taxon>
    </lineage>
</organism>
<feature type="region of interest" description="Disordered" evidence="1">
    <location>
        <begin position="79"/>
        <end position="100"/>
    </location>
</feature>
<accession>D0L4B7</accession>
<reference evidence="3" key="1">
    <citation type="submission" date="2009-10" db="EMBL/GenBank/DDBJ databases">
        <title>The complete chromosome of Gordonia bronchialis DSM 43247.</title>
        <authorList>
            <consortium name="US DOE Joint Genome Institute (JGI-PGF)"/>
            <person name="Lucas S."/>
            <person name="Copeland A."/>
            <person name="Lapidus A."/>
            <person name="Glavina del Rio T."/>
            <person name="Dalin E."/>
            <person name="Tice H."/>
            <person name="Bruce D."/>
            <person name="Goodwin L."/>
            <person name="Pitluck S."/>
            <person name="Kyrpides N."/>
            <person name="Mavromatis K."/>
            <person name="Ivanova N."/>
            <person name="Ovchinnikova G."/>
            <person name="Saunders E."/>
            <person name="Brettin T."/>
            <person name="Detter J.C."/>
            <person name="Han C."/>
            <person name="Larimer F."/>
            <person name="Land M."/>
            <person name="Hauser L."/>
            <person name="Markowitz V."/>
            <person name="Cheng J.-F."/>
            <person name="Hugenholtz P."/>
            <person name="Woyke T."/>
            <person name="Wu D."/>
            <person name="Jando M."/>
            <person name="Schneider S."/>
            <person name="Goeker M."/>
            <person name="Klenk H.-P."/>
            <person name="Eisen J.A."/>
        </authorList>
    </citation>
    <scope>NUCLEOTIDE SEQUENCE [LARGE SCALE GENOMIC DNA]</scope>
    <source>
        <strain evidence="3">ATCC 25592 / DSM 43247 / BCRC 13721 / JCM 3198 / KCTC 3076 / NBRC 16047 / NCTC 10667</strain>
    </source>
</reference>
<dbReference type="EMBL" id="CP001802">
    <property type="protein sequence ID" value="ACY20341.1"/>
    <property type="molecule type" value="Genomic_DNA"/>
</dbReference>
<dbReference type="RefSeq" id="WP_012832919.1">
    <property type="nucleotide sequence ID" value="NC_013441.1"/>
</dbReference>
<protein>
    <submittedName>
        <fullName evidence="2">Uncharacterized protein</fullName>
    </submittedName>
</protein>
<evidence type="ECO:0000313" key="3">
    <source>
        <dbReference type="Proteomes" id="UP000001219"/>
    </source>
</evidence>
<keyword evidence="3" id="KW-1185">Reference proteome</keyword>
<dbReference type="HOGENOM" id="CLU_2301848_0_0_11"/>
<dbReference type="AlphaFoldDB" id="D0L4B7"/>
<dbReference type="KEGG" id="gbr:Gbro_1031"/>
<name>D0L4B7_GORB4</name>
<reference evidence="2 3" key="2">
    <citation type="journal article" date="2010" name="Stand. Genomic Sci.">
        <title>Complete genome sequence of Gordonia bronchialis type strain (3410).</title>
        <authorList>
            <person name="Ivanova N."/>
            <person name="Sikorski J."/>
            <person name="Jando M."/>
            <person name="Lapidus A."/>
            <person name="Nolan M."/>
            <person name="Lucas S."/>
            <person name="Del Rio T.G."/>
            <person name="Tice H."/>
            <person name="Copeland A."/>
            <person name="Cheng J.F."/>
            <person name="Chen F."/>
            <person name="Bruce D."/>
            <person name="Goodwin L."/>
            <person name="Pitluck S."/>
            <person name="Mavromatis K."/>
            <person name="Ovchinnikova G."/>
            <person name="Pati A."/>
            <person name="Chen A."/>
            <person name="Palaniappan K."/>
            <person name="Land M."/>
            <person name="Hauser L."/>
            <person name="Chang Y.J."/>
            <person name="Jeffries C.D."/>
            <person name="Chain P."/>
            <person name="Saunders E."/>
            <person name="Han C."/>
            <person name="Detter J.C."/>
            <person name="Brettin T."/>
            <person name="Rohde M."/>
            <person name="Goker M."/>
            <person name="Bristow J."/>
            <person name="Eisen J.A."/>
            <person name="Markowitz V."/>
            <person name="Hugenholtz P."/>
            <person name="Klenk H.P."/>
            <person name="Kyrpides N.C."/>
        </authorList>
    </citation>
    <scope>NUCLEOTIDE SEQUENCE [LARGE SCALE GENOMIC DNA]</scope>
    <source>
        <strain evidence="3">ATCC 25592 / DSM 43247 / BCRC 13721 / JCM 3198 / KCTC 3076 / NBRC 16047 / NCTC 10667</strain>
    </source>
</reference>